<sequence length="277" mass="31550">MITDNELATFEAFQDNLSTTVIARLSPTSGKGARKKAIKGRKNEIKPVTRVADNGEGDAAELEDFIEARSCRQDRYATTLTLTDDQFLAEEIFLSLPANLRTLSYATTQDEPELKETYSIPLDTALLETIVEHLPPTISDSLETYGLIKDPADLDKFLEPVLESYITATISPPSEYTPAITASRPDGCEICSREHLPLTYHHLIPRQMHAKAVKRGWHKEWELSKVAWLCRACHTYVHKILTNEELAKEWYNVELLVEREDVHKWAKWVGSVRWKAR</sequence>
<dbReference type="PANTHER" id="PTHR37827:SF1">
    <property type="entry name" value="HNH DOMAIN-CONTAINING PROTEIN"/>
    <property type="match status" value="1"/>
</dbReference>
<evidence type="ECO:0000313" key="1">
    <source>
        <dbReference type="EMBL" id="KAK5113502.1"/>
    </source>
</evidence>
<reference evidence="1" key="1">
    <citation type="submission" date="2023-08" db="EMBL/GenBank/DDBJ databases">
        <title>Black Yeasts Isolated from many extreme environments.</title>
        <authorList>
            <person name="Coleine C."/>
            <person name="Stajich J.E."/>
            <person name="Selbmann L."/>
        </authorList>
    </citation>
    <scope>NUCLEOTIDE SEQUENCE</scope>
    <source>
        <strain evidence="1">CCFEE 5401</strain>
    </source>
</reference>
<proteinExistence type="predicted"/>
<name>A0AAN7TG94_9PEZI</name>
<gene>
    <name evidence="1" type="ORF">LTR62_003371</name>
</gene>
<evidence type="ECO:0008006" key="3">
    <source>
        <dbReference type="Google" id="ProtNLM"/>
    </source>
</evidence>
<organism evidence="1 2">
    <name type="scientific">Meristemomyces frigidus</name>
    <dbReference type="NCBI Taxonomy" id="1508187"/>
    <lineage>
        <taxon>Eukaryota</taxon>
        <taxon>Fungi</taxon>
        <taxon>Dikarya</taxon>
        <taxon>Ascomycota</taxon>
        <taxon>Pezizomycotina</taxon>
        <taxon>Dothideomycetes</taxon>
        <taxon>Dothideomycetidae</taxon>
        <taxon>Mycosphaerellales</taxon>
        <taxon>Teratosphaeriaceae</taxon>
        <taxon>Meristemomyces</taxon>
    </lineage>
</organism>
<evidence type="ECO:0000313" key="2">
    <source>
        <dbReference type="Proteomes" id="UP001310890"/>
    </source>
</evidence>
<protein>
    <recommendedName>
        <fullName evidence="3">HNH domain-containing protein</fullName>
    </recommendedName>
</protein>
<dbReference type="AlphaFoldDB" id="A0AAN7TG94"/>
<accession>A0AAN7TG94</accession>
<dbReference type="Proteomes" id="UP001310890">
    <property type="component" value="Unassembled WGS sequence"/>
</dbReference>
<dbReference type="EMBL" id="JAVRRL010000023">
    <property type="protein sequence ID" value="KAK5113502.1"/>
    <property type="molecule type" value="Genomic_DNA"/>
</dbReference>
<dbReference type="PANTHER" id="PTHR37827">
    <property type="entry name" value="TUDOR DOMAIN-CONTAINING PROTEIN"/>
    <property type="match status" value="1"/>
</dbReference>
<comment type="caution">
    <text evidence="1">The sequence shown here is derived from an EMBL/GenBank/DDBJ whole genome shotgun (WGS) entry which is preliminary data.</text>
</comment>